<dbReference type="Pfam" id="PF01551">
    <property type="entry name" value="Peptidase_M23"/>
    <property type="match status" value="1"/>
</dbReference>
<gene>
    <name evidence="2" type="ORF">A2771_02425</name>
</gene>
<feature type="domain" description="M23ase beta-sheet core" evidence="1">
    <location>
        <begin position="120"/>
        <end position="215"/>
    </location>
</feature>
<dbReference type="PANTHER" id="PTHR21666:SF270">
    <property type="entry name" value="MUREIN HYDROLASE ACTIVATOR ENVC"/>
    <property type="match status" value="1"/>
</dbReference>
<comment type="caution">
    <text evidence="2">The sequence shown here is derived from an EMBL/GenBank/DDBJ whole genome shotgun (WGS) entry which is preliminary data.</text>
</comment>
<sequence>MIRFSFHLSPKYRLDLKLTKKRKDLDEVPFLPPLGKILRVRKGNRISRFFKHIFEHSKAKRFLGVNLAALLFASTLVPSTNFSFAIAETNTTQVPLVLTTQSGIQYPVKNIKITQEFRFYHPGIDIDGITGDAIYPIMAGKMESTEYSRFGYGNNIIVNHGNGITSLYAHLSKIEVSKDQEVSKETVLGKMGATGWARGDHLHLEIRENGKALNPLTILPR</sequence>
<evidence type="ECO:0000313" key="2">
    <source>
        <dbReference type="EMBL" id="OGM20670.1"/>
    </source>
</evidence>
<dbReference type="CDD" id="cd12797">
    <property type="entry name" value="M23_peptidase"/>
    <property type="match status" value="1"/>
</dbReference>
<dbReference type="EMBL" id="MGGD01000028">
    <property type="protein sequence ID" value="OGM20670.1"/>
    <property type="molecule type" value="Genomic_DNA"/>
</dbReference>
<organism evidence="2 3">
    <name type="scientific">Candidatus Woesebacteria bacterium RIFCSPHIGHO2_01_FULL_38_26b</name>
    <dbReference type="NCBI Taxonomy" id="1802491"/>
    <lineage>
        <taxon>Bacteria</taxon>
        <taxon>Candidatus Woeseibacteriota</taxon>
    </lineage>
</organism>
<dbReference type="SUPFAM" id="SSF51261">
    <property type="entry name" value="Duplicated hybrid motif"/>
    <property type="match status" value="1"/>
</dbReference>
<evidence type="ECO:0000313" key="3">
    <source>
        <dbReference type="Proteomes" id="UP000176741"/>
    </source>
</evidence>
<dbReference type="InterPro" id="IPR011055">
    <property type="entry name" value="Dup_hybrid_motif"/>
</dbReference>
<name>A0A1F7Y0E0_9BACT</name>
<dbReference type="Proteomes" id="UP000176741">
    <property type="component" value="Unassembled WGS sequence"/>
</dbReference>
<dbReference type="InterPro" id="IPR016047">
    <property type="entry name" value="M23ase_b-sheet_dom"/>
</dbReference>
<dbReference type="InterPro" id="IPR050570">
    <property type="entry name" value="Cell_wall_metabolism_enzyme"/>
</dbReference>
<dbReference type="GO" id="GO:0004222">
    <property type="term" value="F:metalloendopeptidase activity"/>
    <property type="evidence" value="ECO:0007669"/>
    <property type="project" value="TreeGrafter"/>
</dbReference>
<proteinExistence type="predicted"/>
<dbReference type="PANTHER" id="PTHR21666">
    <property type="entry name" value="PEPTIDASE-RELATED"/>
    <property type="match status" value="1"/>
</dbReference>
<dbReference type="Gene3D" id="2.70.70.10">
    <property type="entry name" value="Glucose Permease (Domain IIA)"/>
    <property type="match status" value="1"/>
</dbReference>
<dbReference type="AlphaFoldDB" id="A0A1F7Y0E0"/>
<evidence type="ECO:0000259" key="1">
    <source>
        <dbReference type="Pfam" id="PF01551"/>
    </source>
</evidence>
<protein>
    <recommendedName>
        <fullName evidence="1">M23ase beta-sheet core domain-containing protein</fullName>
    </recommendedName>
</protein>
<reference evidence="2 3" key="1">
    <citation type="journal article" date="2016" name="Nat. Commun.">
        <title>Thousands of microbial genomes shed light on interconnected biogeochemical processes in an aquifer system.</title>
        <authorList>
            <person name="Anantharaman K."/>
            <person name="Brown C.T."/>
            <person name="Hug L.A."/>
            <person name="Sharon I."/>
            <person name="Castelle C.J."/>
            <person name="Probst A.J."/>
            <person name="Thomas B.C."/>
            <person name="Singh A."/>
            <person name="Wilkins M.J."/>
            <person name="Karaoz U."/>
            <person name="Brodie E.L."/>
            <person name="Williams K.H."/>
            <person name="Hubbard S.S."/>
            <person name="Banfield J.F."/>
        </authorList>
    </citation>
    <scope>NUCLEOTIDE SEQUENCE [LARGE SCALE GENOMIC DNA]</scope>
</reference>
<accession>A0A1F7Y0E0</accession>